<evidence type="ECO:0000313" key="1">
    <source>
        <dbReference type="EMBL" id="NYD70434.1"/>
    </source>
</evidence>
<proteinExistence type="predicted"/>
<reference evidence="1 2" key="1">
    <citation type="submission" date="2020-07" db="EMBL/GenBank/DDBJ databases">
        <title>Sequencing the genomes of 1000 actinobacteria strains.</title>
        <authorList>
            <person name="Klenk H.-P."/>
        </authorList>
    </citation>
    <scope>NUCLEOTIDE SEQUENCE [LARGE SCALE GENOMIC DNA]</scope>
    <source>
        <strain evidence="1 2">DSM 26474</strain>
    </source>
</reference>
<dbReference type="EMBL" id="JACCBM010000001">
    <property type="protein sequence ID" value="NYD70434.1"/>
    <property type="molecule type" value="Genomic_DNA"/>
</dbReference>
<sequence>MSNESSDLDQSIVELAREQVDALEVPESEVRRIYLELAALAQDTELPGPEFVLAQVGFLAMTTALRENFEKKTPLQEQADFLRARREIKKLTGIEVRNPYDVSPPSS</sequence>
<keyword evidence="2" id="KW-1185">Reference proteome</keyword>
<evidence type="ECO:0000313" key="2">
    <source>
        <dbReference type="Proteomes" id="UP000549913"/>
    </source>
</evidence>
<accession>A0A852SNQ5</accession>
<gene>
    <name evidence="1" type="ORF">BJ984_001592</name>
</gene>
<comment type="caution">
    <text evidence="1">The sequence shown here is derived from an EMBL/GenBank/DDBJ whole genome shotgun (WGS) entry which is preliminary data.</text>
</comment>
<protein>
    <submittedName>
        <fullName evidence="1">Peptidoglycan/xylan/chitin deacetylase (PgdA/CDA1 family)</fullName>
    </submittedName>
</protein>
<name>A0A852SNQ5_9MICO</name>
<dbReference type="RefSeq" id="WP_179547561.1">
    <property type="nucleotide sequence ID" value="NZ_BSEW01000001.1"/>
</dbReference>
<organism evidence="1 2">
    <name type="scientific">Herbiconiux flava</name>
    <dbReference type="NCBI Taxonomy" id="881268"/>
    <lineage>
        <taxon>Bacteria</taxon>
        <taxon>Bacillati</taxon>
        <taxon>Actinomycetota</taxon>
        <taxon>Actinomycetes</taxon>
        <taxon>Micrococcales</taxon>
        <taxon>Microbacteriaceae</taxon>
        <taxon>Herbiconiux</taxon>
    </lineage>
</organism>
<dbReference type="AlphaFoldDB" id="A0A852SNQ5"/>
<dbReference type="Proteomes" id="UP000549913">
    <property type="component" value="Unassembled WGS sequence"/>
</dbReference>